<proteinExistence type="predicted"/>
<feature type="non-terminal residue" evidence="1">
    <location>
        <position position="1"/>
    </location>
</feature>
<sequence length="29" mass="3086">SALTSPQPRFIKGGLGGFLVKLMKVRGRA</sequence>
<protein>
    <submittedName>
        <fullName evidence="1">Uncharacterized protein</fullName>
    </submittedName>
</protein>
<keyword evidence="2" id="KW-1185">Reference proteome</keyword>
<gene>
    <name evidence="1" type="ORF">MELA_02921</name>
</gene>
<evidence type="ECO:0000313" key="2">
    <source>
        <dbReference type="Proteomes" id="UP000334340"/>
    </source>
</evidence>
<dbReference type="Proteomes" id="UP000334340">
    <property type="component" value="Unassembled WGS sequence"/>
</dbReference>
<evidence type="ECO:0000313" key="1">
    <source>
        <dbReference type="EMBL" id="VUZ86517.1"/>
    </source>
</evidence>
<reference evidence="1 2" key="1">
    <citation type="submission" date="2019-07" db="EMBL/GenBank/DDBJ databases">
        <authorList>
            <person name="Cremers G."/>
        </authorList>
    </citation>
    <scope>NUCLEOTIDE SEQUENCE [LARGE SCALE GENOMIC DNA]</scope>
</reference>
<dbReference type="AlphaFoldDB" id="A0A564ZNT7"/>
<dbReference type="EMBL" id="CABIKM010000063">
    <property type="protein sequence ID" value="VUZ86517.1"/>
    <property type="molecule type" value="Genomic_DNA"/>
</dbReference>
<name>A0A564ZNT7_9BACT</name>
<organism evidence="1 2">
    <name type="scientific">Candidatus Methylomirabilis lanthanidiphila</name>
    <dbReference type="NCBI Taxonomy" id="2211376"/>
    <lineage>
        <taxon>Bacteria</taxon>
        <taxon>Candidatus Methylomirabilota</taxon>
        <taxon>Candidatus Methylomirabilia</taxon>
        <taxon>Candidatus Methylomirabilales</taxon>
        <taxon>Candidatus Methylomirabilaceae</taxon>
        <taxon>Candidatus Methylomirabilis</taxon>
    </lineage>
</organism>
<accession>A0A564ZNT7</accession>